<evidence type="ECO:0000256" key="1">
    <source>
        <dbReference type="SAM" id="MobiDB-lite"/>
    </source>
</evidence>
<feature type="region of interest" description="Disordered" evidence="1">
    <location>
        <begin position="1"/>
        <end position="25"/>
    </location>
</feature>
<dbReference type="EMBL" id="JAWRVI010000238">
    <property type="protein sequence ID" value="KAK4071106.1"/>
    <property type="molecule type" value="Genomic_DNA"/>
</dbReference>
<name>A0ABR0BDS6_PURLI</name>
<evidence type="ECO:0000313" key="2">
    <source>
        <dbReference type="EMBL" id="KAK4071106.1"/>
    </source>
</evidence>
<sequence length="491" mass="54275">MALVPSSPNFPHISGHGQNGALSPTPPIAELSHPLLYALSLQSEHLLSYLSWVFRRFVDGPTRSVQGARPRRRISLLMPDRNYPIVIKLDAGASSTRRITLDGGNGGFLRDPELTYNVINSLLSGLRQIPDCVLRNRDMLAESWGFLQGIKAVCGEYRFAPRHCLPILTGCAAVENGVMRVTDGELRDLELIHGRYWLIHPTRSSLPAVSSAFALSKAANQCVGSPEEVSKCNVSWLKEFTGPPSAKSSTRHTVVPENKLQQLLQVHFKILAVAYPTQPQGQHASSTCPAIKIERKRYPAEHVTGRPADSNTYLAEMRASLTLCISTATESPGFAVVILADRGDLAERALAPEMPRRYMKRPGCIKTCNELPALAAGQAFVRATIGWLHEEYNRVIDFLQSIPADGSLWTRMEFFFNLWEKWACDNMTVLESVVKDCRHIKSHRSEATDGNWLTLVEVARAGSDVLRQVMPKVALAESQDDLDTPSSTKTA</sequence>
<keyword evidence="3" id="KW-1185">Reference proteome</keyword>
<dbReference type="Proteomes" id="UP001287286">
    <property type="component" value="Unassembled WGS sequence"/>
</dbReference>
<organism evidence="2 3">
    <name type="scientific">Purpureocillium lilacinum</name>
    <name type="common">Paecilomyces lilacinus</name>
    <dbReference type="NCBI Taxonomy" id="33203"/>
    <lineage>
        <taxon>Eukaryota</taxon>
        <taxon>Fungi</taxon>
        <taxon>Dikarya</taxon>
        <taxon>Ascomycota</taxon>
        <taxon>Pezizomycotina</taxon>
        <taxon>Sordariomycetes</taxon>
        <taxon>Hypocreomycetidae</taxon>
        <taxon>Hypocreales</taxon>
        <taxon>Ophiocordycipitaceae</taxon>
        <taxon>Purpureocillium</taxon>
    </lineage>
</organism>
<proteinExistence type="predicted"/>
<gene>
    <name evidence="2" type="ORF">Purlil1_13523</name>
</gene>
<accession>A0ABR0BDS6</accession>
<reference evidence="2 3" key="1">
    <citation type="journal article" date="2024" name="Microbiol. Resour. Announc.">
        <title>Genome annotations for the ascomycete fungi Trichoderma harzianum, Trichoderma aggressivum, and Purpureocillium lilacinum.</title>
        <authorList>
            <person name="Beijen E.P.W."/>
            <person name="Ohm R.A."/>
        </authorList>
    </citation>
    <scope>NUCLEOTIDE SEQUENCE [LARGE SCALE GENOMIC DNA]</scope>
    <source>
        <strain evidence="2 3">CBS 150709</strain>
    </source>
</reference>
<protein>
    <submittedName>
        <fullName evidence="2">Uncharacterized protein</fullName>
    </submittedName>
</protein>
<evidence type="ECO:0000313" key="3">
    <source>
        <dbReference type="Proteomes" id="UP001287286"/>
    </source>
</evidence>
<comment type="caution">
    <text evidence="2">The sequence shown here is derived from an EMBL/GenBank/DDBJ whole genome shotgun (WGS) entry which is preliminary data.</text>
</comment>